<evidence type="ECO:0008006" key="3">
    <source>
        <dbReference type="Google" id="ProtNLM"/>
    </source>
</evidence>
<protein>
    <recommendedName>
        <fullName evidence="3">Secreted protein</fullName>
    </recommendedName>
</protein>
<dbReference type="OrthoDB" id="2990733at2759"/>
<dbReference type="EMBL" id="JAFIQS010000007">
    <property type="protein sequence ID" value="KAG5167247.1"/>
    <property type="molecule type" value="Genomic_DNA"/>
</dbReference>
<keyword evidence="1" id="KW-0732">Signal</keyword>
<reference evidence="2" key="1">
    <citation type="submission" date="2021-02" db="EMBL/GenBank/DDBJ databases">
        <title>Psilocybe cubensis genome.</title>
        <authorList>
            <person name="Mckernan K.J."/>
            <person name="Crawford S."/>
            <person name="Trippe A."/>
            <person name="Kane L.T."/>
            <person name="Mclaughlin S."/>
        </authorList>
    </citation>
    <scope>NUCLEOTIDE SEQUENCE [LARGE SCALE GENOMIC DNA]</scope>
    <source>
        <strain evidence="2">MGC-MH-2018</strain>
    </source>
</reference>
<comment type="caution">
    <text evidence="2">The sequence shown here is derived from an EMBL/GenBank/DDBJ whole genome shotgun (WGS) entry which is preliminary data.</text>
</comment>
<evidence type="ECO:0000313" key="2">
    <source>
        <dbReference type="EMBL" id="KAG5167247.1"/>
    </source>
</evidence>
<dbReference type="AlphaFoldDB" id="A0A8H7XUS6"/>
<accession>A0A8H7XUS6</accession>
<feature type="chain" id="PRO_5034601984" description="Secreted protein" evidence="1">
    <location>
        <begin position="25"/>
        <end position="123"/>
    </location>
</feature>
<name>A0A8H7XUS6_PSICU</name>
<organism evidence="2">
    <name type="scientific">Psilocybe cubensis</name>
    <name type="common">Psychedelic mushroom</name>
    <name type="synonym">Stropharia cubensis</name>
    <dbReference type="NCBI Taxonomy" id="181762"/>
    <lineage>
        <taxon>Eukaryota</taxon>
        <taxon>Fungi</taxon>
        <taxon>Dikarya</taxon>
        <taxon>Basidiomycota</taxon>
        <taxon>Agaricomycotina</taxon>
        <taxon>Agaricomycetes</taxon>
        <taxon>Agaricomycetidae</taxon>
        <taxon>Agaricales</taxon>
        <taxon>Agaricineae</taxon>
        <taxon>Strophariaceae</taxon>
        <taxon>Psilocybe</taxon>
    </lineage>
</organism>
<gene>
    <name evidence="2" type="ORF">JR316_007592</name>
</gene>
<evidence type="ECO:0000256" key="1">
    <source>
        <dbReference type="SAM" id="SignalP"/>
    </source>
</evidence>
<sequence>MQFRTTTAAAALLTALSLATGAAAVTCAVCAPTITFSGVVRTLTLVRQESGNTVQCNYDTPAIPGFSPGCLYGVSTRLLKMFGNGTGKVNVYLDLQNVNGALIFTNAGTACPSTIPLVTKTSC</sequence>
<feature type="signal peptide" evidence="1">
    <location>
        <begin position="1"/>
        <end position="24"/>
    </location>
</feature>
<proteinExistence type="predicted"/>